<dbReference type="AlphaFoldDB" id="A0A0J0XGB8"/>
<protein>
    <submittedName>
        <fullName evidence="2">Uncharacterized protein</fullName>
    </submittedName>
</protein>
<feature type="compositionally biased region" description="Basic and acidic residues" evidence="1">
    <location>
        <begin position="52"/>
        <end position="63"/>
    </location>
</feature>
<proteinExistence type="predicted"/>
<dbReference type="EMBL" id="KQ087241">
    <property type="protein sequence ID" value="KLT40135.1"/>
    <property type="molecule type" value="Genomic_DNA"/>
</dbReference>
<sequence>MGHVRSDACGEADAVSARGERKEQEGGGEGRAKSHTASDTTKDKRRSLFGRLWEHSHHEHVHIQDPSSSTYAGHPAYAEPARGRAGAGAGTGGQAESGRHGPHYKIQLLAPPKKKKKEKELTTLAEAAKALPALHEESEPPSPISQRGLMDLAEILAETPPTRIVRDAPGPAHPAPATAGLAEADPERALTGTSTPERLPSTPPATPFAPETEPRRAVDQLTPILEMDHALALSQAVFTPSSEPSDPSESANPATEASDPTSSSTPAAPSRAEPATPPATPMPQAPIQRDFAYHRGAVSFS</sequence>
<dbReference type="RefSeq" id="XP_018276626.1">
    <property type="nucleotide sequence ID" value="XM_018419672.1"/>
</dbReference>
<evidence type="ECO:0000313" key="3">
    <source>
        <dbReference type="Proteomes" id="UP000053611"/>
    </source>
</evidence>
<name>A0A0J0XGB8_9TREE</name>
<organism evidence="2 3">
    <name type="scientific">Cutaneotrichosporon oleaginosum</name>
    <dbReference type="NCBI Taxonomy" id="879819"/>
    <lineage>
        <taxon>Eukaryota</taxon>
        <taxon>Fungi</taxon>
        <taxon>Dikarya</taxon>
        <taxon>Basidiomycota</taxon>
        <taxon>Agaricomycotina</taxon>
        <taxon>Tremellomycetes</taxon>
        <taxon>Trichosporonales</taxon>
        <taxon>Trichosporonaceae</taxon>
        <taxon>Cutaneotrichosporon</taxon>
    </lineage>
</organism>
<gene>
    <name evidence="2" type="ORF">CC85DRAFT_163769</name>
</gene>
<feature type="region of interest" description="Disordered" evidence="1">
    <location>
        <begin position="1"/>
        <end position="119"/>
    </location>
</feature>
<reference evidence="2 3" key="1">
    <citation type="submission" date="2015-03" db="EMBL/GenBank/DDBJ databases">
        <title>Genomics and transcriptomics of the oil-accumulating basidiomycete yeast T. oleaginosus allow insights into substrate utilization and the diverse evolutionary trajectories of mating systems in fungi.</title>
        <authorList>
            <consortium name="DOE Joint Genome Institute"/>
            <person name="Kourist R."/>
            <person name="Kracht O."/>
            <person name="Bracharz F."/>
            <person name="Lipzen A."/>
            <person name="Nolan M."/>
            <person name="Ohm R."/>
            <person name="Grigoriev I."/>
            <person name="Sun S."/>
            <person name="Heitman J."/>
            <person name="Bruck T."/>
            <person name="Nowrousian M."/>
        </authorList>
    </citation>
    <scope>NUCLEOTIDE SEQUENCE [LARGE SCALE GENOMIC DNA]</scope>
    <source>
        <strain evidence="2 3">IBC0246</strain>
    </source>
</reference>
<feature type="compositionally biased region" description="Gly residues" evidence="1">
    <location>
        <begin position="85"/>
        <end position="95"/>
    </location>
</feature>
<dbReference type="Proteomes" id="UP000053611">
    <property type="component" value="Unassembled WGS sequence"/>
</dbReference>
<feature type="compositionally biased region" description="Low complexity" evidence="1">
    <location>
        <begin position="240"/>
        <end position="274"/>
    </location>
</feature>
<accession>A0A0J0XGB8</accession>
<feature type="region of interest" description="Disordered" evidence="1">
    <location>
        <begin position="163"/>
        <end position="301"/>
    </location>
</feature>
<evidence type="ECO:0000313" key="2">
    <source>
        <dbReference type="EMBL" id="KLT40135.1"/>
    </source>
</evidence>
<dbReference type="GeneID" id="28980275"/>
<keyword evidence="3" id="KW-1185">Reference proteome</keyword>
<feature type="compositionally biased region" description="Pro residues" evidence="1">
    <location>
        <begin position="275"/>
        <end position="284"/>
    </location>
</feature>
<evidence type="ECO:0000256" key="1">
    <source>
        <dbReference type="SAM" id="MobiDB-lite"/>
    </source>
</evidence>
<feature type="compositionally biased region" description="Basic and acidic residues" evidence="1">
    <location>
        <begin position="18"/>
        <end position="32"/>
    </location>
</feature>